<reference evidence="1 2" key="1">
    <citation type="journal article" date="2016" name="Nat. Commun.">
        <title>Thousands of microbial genomes shed light on interconnected biogeochemical processes in an aquifer system.</title>
        <authorList>
            <person name="Anantharaman K."/>
            <person name="Brown C.T."/>
            <person name="Hug L.A."/>
            <person name="Sharon I."/>
            <person name="Castelle C.J."/>
            <person name="Probst A.J."/>
            <person name="Thomas B.C."/>
            <person name="Singh A."/>
            <person name="Wilkins M.J."/>
            <person name="Karaoz U."/>
            <person name="Brodie E.L."/>
            <person name="Williams K.H."/>
            <person name="Hubbard S.S."/>
            <person name="Banfield J.F."/>
        </authorList>
    </citation>
    <scope>NUCLEOTIDE SEQUENCE [LARGE SCALE GENOMIC DNA]</scope>
</reference>
<dbReference type="AlphaFoldDB" id="A0A1F5Y0U0"/>
<sequence length="166" mass="19029">MRDRFDPNVTSEHEISRVTGYSPRPRNGIFDSVIFLCPDPRFAQETLDIFKEDYGFENPLVLPRAGGAGLLHQDCLGWDWERKQLAFHLHEVAKSNRLGLAIHKGCLWYMLSGFIELPLGFELMESAQKKHLYELGRYFHGQALNATAIFPHKNANGKTEAFHIFP</sequence>
<gene>
    <name evidence="1" type="ORF">A3G54_02090</name>
</gene>
<name>A0A1F5Y0U0_9BACT</name>
<organism evidence="1 2">
    <name type="scientific">Candidatus Giovannonibacteria bacterium RIFCSPLOWO2_12_FULL_44_15</name>
    <dbReference type="NCBI Taxonomy" id="1798364"/>
    <lineage>
        <taxon>Bacteria</taxon>
        <taxon>Candidatus Giovannoniibacteriota</taxon>
    </lineage>
</organism>
<accession>A0A1F5Y0U0</accession>
<protein>
    <submittedName>
        <fullName evidence="1">Uncharacterized protein</fullName>
    </submittedName>
</protein>
<evidence type="ECO:0000313" key="2">
    <source>
        <dbReference type="Proteomes" id="UP000178894"/>
    </source>
</evidence>
<dbReference type="STRING" id="1798364.A3G54_02090"/>
<dbReference type="EMBL" id="MFIQ01000007">
    <property type="protein sequence ID" value="OGF93712.1"/>
    <property type="molecule type" value="Genomic_DNA"/>
</dbReference>
<dbReference type="Proteomes" id="UP000178894">
    <property type="component" value="Unassembled WGS sequence"/>
</dbReference>
<evidence type="ECO:0000313" key="1">
    <source>
        <dbReference type="EMBL" id="OGF93712.1"/>
    </source>
</evidence>
<proteinExistence type="predicted"/>
<comment type="caution">
    <text evidence="1">The sequence shown here is derived from an EMBL/GenBank/DDBJ whole genome shotgun (WGS) entry which is preliminary data.</text>
</comment>